<dbReference type="OMA" id="SWYDKDY"/>
<reference evidence="2 3" key="1">
    <citation type="journal article" date="2009" name="Science">
        <title>Green evolution and dynamic adaptations revealed by genomes of the marine picoeukaryotes Micromonas.</title>
        <authorList>
            <person name="Worden A.Z."/>
            <person name="Lee J.H."/>
            <person name="Mock T."/>
            <person name="Rouze P."/>
            <person name="Simmons M.P."/>
            <person name="Aerts A.L."/>
            <person name="Allen A.E."/>
            <person name="Cuvelier M.L."/>
            <person name="Derelle E."/>
            <person name="Everett M.V."/>
            <person name="Foulon E."/>
            <person name="Grimwood J."/>
            <person name="Gundlach H."/>
            <person name="Henrissat B."/>
            <person name="Napoli C."/>
            <person name="McDonald S.M."/>
            <person name="Parker M.S."/>
            <person name="Rombauts S."/>
            <person name="Salamov A."/>
            <person name="Von Dassow P."/>
            <person name="Badger J.H."/>
            <person name="Coutinho P.M."/>
            <person name="Demir E."/>
            <person name="Dubchak I."/>
            <person name="Gentemann C."/>
            <person name="Eikrem W."/>
            <person name="Gready J.E."/>
            <person name="John U."/>
            <person name="Lanier W."/>
            <person name="Lindquist E.A."/>
            <person name="Lucas S."/>
            <person name="Mayer K.F."/>
            <person name="Moreau H."/>
            <person name="Not F."/>
            <person name="Otillar R."/>
            <person name="Panaud O."/>
            <person name="Pangilinan J."/>
            <person name="Paulsen I."/>
            <person name="Piegu B."/>
            <person name="Poliakov A."/>
            <person name="Robbens S."/>
            <person name="Schmutz J."/>
            <person name="Toulza E."/>
            <person name="Wyss T."/>
            <person name="Zelensky A."/>
            <person name="Zhou K."/>
            <person name="Armbrust E.V."/>
            <person name="Bhattacharya D."/>
            <person name="Goodenough U.W."/>
            <person name="Van de Peer Y."/>
            <person name="Grigoriev I.V."/>
        </authorList>
    </citation>
    <scope>NUCLEOTIDE SEQUENCE [LARGE SCALE GENOMIC DNA]</scope>
    <source>
        <strain evidence="3">RCC299 / NOUM17</strain>
    </source>
</reference>
<evidence type="ECO:0000256" key="1">
    <source>
        <dbReference type="SAM" id="MobiDB-lite"/>
    </source>
</evidence>
<feature type="region of interest" description="Disordered" evidence="1">
    <location>
        <begin position="204"/>
        <end position="231"/>
    </location>
</feature>
<organism evidence="2 3">
    <name type="scientific">Micromonas commoda (strain RCC299 / NOUM17 / CCMP2709)</name>
    <name type="common">Picoplanktonic green alga</name>
    <dbReference type="NCBI Taxonomy" id="296587"/>
    <lineage>
        <taxon>Eukaryota</taxon>
        <taxon>Viridiplantae</taxon>
        <taxon>Chlorophyta</taxon>
        <taxon>Mamiellophyceae</taxon>
        <taxon>Mamiellales</taxon>
        <taxon>Mamiellaceae</taxon>
        <taxon>Micromonas</taxon>
    </lineage>
</organism>
<evidence type="ECO:0000313" key="2">
    <source>
        <dbReference type="EMBL" id="ACO61430.1"/>
    </source>
</evidence>
<dbReference type="STRING" id="296587.C1DYH7"/>
<feature type="compositionally biased region" description="Low complexity" evidence="1">
    <location>
        <begin position="1"/>
        <end position="15"/>
    </location>
</feature>
<accession>C1DYH7</accession>
<dbReference type="PANTHER" id="PTHR34117">
    <property type="entry name" value="STYLE CELL-CYCLE INHIBITOR 1"/>
    <property type="match status" value="1"/>
</dbReference>
<proteinExistence type="predicted"/>
<sequence length="346" mass="37892">MGRSSSSSSSGSSSDSDGRDRRHRKDKKRKKEKHRKKKSKKEHKEKKRKRTRDDGDRYEIEPRRETTSFDQNLLGCPQPKSRATDNITRALDRREKEILAQAKKYLRQQGLAPSGVGGVIEAAAAAVSAASKSSTYGAIGNTNDAIGVDQGTLSAAQIAAKRVAEARASALEEDALYARMGGAPREGLLDFRTRGVDSVALAADGENKGESAGKKMTPAEAKRARRDAKERLEELAPRATGRDALREKRAAVRESNRSFAARKDEDFLGGMTRGDEFGGGGRDEFAQAVAARRRAQERRDARRGVDPVAVAARVGAYQAREAERMSQFQELVGGFGGERIHIPERR</sequence>
<gene>
    <name evidence="2" type="ORF">MICPUN_55937</name>
</gene>
<dbReference type="Proteomes" id="UP000002009">
    <property type="component" value="Chromosome 2"/>
</dbReference>
<dbReference type="InterPro" id="IPR044688">
    <property type="entry name" value="SCI-1-like"/>
</dbReference>
<dbReference type="AlphaFoldDB" id="C1DYH7"/>
<feature type="region of interest" description="Disordered" evidence="1">
    <location>
        <begin position="1"/>
        <end position="85"/>
    </location>
</feature>
<feature type="compositionally biased region" description="Basic residues" evidence="1">
    <location>
        <begin position="21"/>
        <end position="50"/>
    </location>
</feature>
<dbReference type="KEGG" id="mis:MICPUN_55937"/>
<evidence type="ECO:0000313" key="3">
    <source>
        <dbReference type="Proteomes" id="UP000002009"/>
    </source>
</evidence>
<dbReference type="GeneID" id="8241363"/>
<keyword evidence="3" id="KW-1185">Reference proteome</keyword>
<name>C1DYH7_MICCC</name>
<dbReference type="RefSeq" id="XP_002500172.1">
    <property type="nucleotide sequence ID" value="XM_002500126.1"/>
</dbReference>
<feature type="compositionally biased region" description="Basic and acidic residues" evidence="1">
    <location>
        <begin position="51"/>
        <end position="67"/>
    </location>
</feature>
<dbReference type="EMBL" id="CP001323">
    <property type="protein sequence ID" value="ACO61430.1"/>
    <property type="molecule type" value="Genomic_DNA"/>
</dbReference>
<dbReference type="PANTHER" id="PTHR34117:SF1">
    <property type="entry name" value="STYLE CELL-CYCLE INHIBITOR 1"/>
    <property type="match status" value="1"/>
</dbReference>
<protein>
    <submittedName>
        <fullName evidence="2">Uncharacterized protein</fullName>
    </submittedName>
</protein>
<dbReference type="InParanoid" id="C1DYH7"/>